<gene>
    <name evidence="1" type="ORF">CDEST_12329</name>
</gene>
<dbReference type="GeneID" id="87948829"/>
<name>A0AAX4IVK6_9PEZI</name>
<dbReference type="Proteomes" id="UP001322277">
    <property type="component" value="Chromosome 8"/>
</dbReference>
<evidence type="ECO:0000313" key="1">
    <source>
        <dbReference type="EMBL" id="WQF87315.1"/>
    </source>
</evidence>
<organism evidence="1 2">
    <name type="scientific">Colletotrichum destructivum</name>
    <dbReference type="NCBI Taxonomy" id="34406"/>
    <lineage>
        <taxon>Eukaryota</taxon>
        <taxon>Fungi</taxon>
        <taxon>Dikarya</taxon>
        <taxon>Ascomycota</taxon>
        <taxon>Pezizomycotina</taxon>
        <taxon>Sordariomycetes</taxon>
        <taxon>Hypocreomycetidae</taxon>
        <taxon>Glomerellales</taxon>
        <taxon>Glomerellaceae</taxon>
        <taxon>Colletotrichum</taxon>
        <taxon>Colletotrichum destructivum species complex</taxon>
    </lineage>
</organism>
<protein>
    <submittedName>
        <fullName evidence="1">Uncharacterized protein</fullName>
    </submittedName>
</protein>
<proteinExistence type="predicted"/>
<sequence length="91" mass="10001">MPDSGLPAFCGKTTGDPSFPAANRSQLMLPGLFSPKAFMQIYRAPRSWLPCQRTQDPFQNLTISCSLRFPCTYVTCSYPLSSSLDCSRGPS</sequence>
<keyword evidence="2" id="KW-1185">Reference proteome</keyword>
<dbReference type="AlphaFoldDB" id="A0AAX4IVK6"/>
<dbReference type="KEGG" id="cdet:87948829"/>
<dbReference type="RefSeq" id="XP_062784536.1">
    <property type="nucleotide sequence ID" value="XM_062928485.1"/>
</dbReference>
<evidence type="ECO:0000313" key="2">
    <source>
        <dbReference type="Proteomes" id="UP001322277"/>
    </source>
</evidence>
<dbReference type="EMBL" id="CP137312">
    <property type="protein sequence ID" value="WQF87315.1"/>
    <property type="molecule type" value="Genomic_DNA"/>
</dbReference>
<accession>A0AAX4IVK6</accession>
<reference evidence="2" key="1">
    <citation type="journal article" date="2023" name="bioRxiv">
        <title>Complete genome of the Medicago anthracnose fungus, Colletotrichum destructivum, reveals a mini-chromosome-like region within a core chromosome.</title>
        <authorList>
            <person name="Lapalu N."/>
            <person name="Simon A."/>
            <person name="Lu A."/>
            <person name="Plaumann P.-L."/>
            <person name="Amselem J."/>
            <person name="Pigne S."/>
            <person name="Auger A."/>
            <person name="Koch C."/>
            <person name="Dallery J.-F."/>
            <person name="O'Connell R.J."/>
        </authorList>
    </citation>
    <scope>NUCLEOTIDE SEQUENCE [LARGE SCALE GENOMIC DNA]</scope>
    <source>
        <strain evidence="2">CBS 520.97</strain>
    </source>
</reference>